<reference evidence="1" key="1">
    <citation type="submission" date="2019-10" db="EMBL/GenBank/DDBJ databases">
        <title>Conservation and host-specific expression of non-tandemly repeated heterogenous ribosome RNA gene in arbuscular mycorrhizal fungi.</title>
        <authorList>
            <person name="Maeda T."/>
            <person name="Kobayashi Y."/>
            <person name="Nakagawa T."/>
            <person name="Ezawa T."/>
            <person name="Yamaguchi K."/>
            <person name="Bino T."/>
            <person name="Nishimoto Y."/>
            <person name="Shigenobu S."/>
            <person name="Kawaguchi M."/>
        </authorList>
    </citation>
    <scope>NUCLEOTIDE SEQUENCE</scope>
    <source>
        <strain evidence="1">HR1</strain>
    </source>
</reference>
<proteinExistence type="predicted"/>
<organism evidence="1 2">
    <name type="scientific">Rhizophagus clarus</name>
    <dbReference type="NCBI Taxonomy" id="94130"/>
    <lineage>
        <taxon>Eukaryota</taxon>
        <taxon>Fungi</taxon>
        <taxon>Fungi incertae sedis</taxon>
        <taxon>Mucoromycota</taxon>
        <taxon>Glomeromycotina</taxon>
        <taxon>Glomeromycetes</taxon>
        <taxon>Glomerales</taxon>
        <taxon>Glomeraceae</taxon>
        <taxon>Rhizophagus</taxon>
    </lineage>
</organism>
<gene>
    <name evidence="1" type="ORF">RCL2_002023100</name>
</gene>
<evidence type="ECO:0000313" key="1">
    <source>
        <dbReference type="EMBL" id="GES93487.1"/>
    </source>
</evidence>
<accession>A0A8H3QW03</accession>
<dbReference type="AlphaFoldDB" id="A0A8H3QW03"/>
<protein>
    <submittedName>
        <fullName evidence="1">Uncharacterized protein</fullName>
    </submittedName>
</protein>
<dbReference type="Proteomes" id="UP000615446">
    <property type="component" value="Unassembled WGS sequence"/>
</dbReference>
<comment type="caution">
    <text evidence="1">The sequence shown here is derived from an EMBL/GenBank/DDBJ whole genome shotgun (WGS) entry which is preliminary data.</text>
</comment>
<evidence type="ECO:0000313" key="2">
    <source>
        <dbReference type="Proteomes" id="UP000615446"/>
    </source>
</evidence>
<name>A0A8H3QW03_9GLOM</name>
<sequence>MNIWNNEGYDEFINQRIWTKNLLQSGGIRMFLFAESKSTGKQMWSEEKALQQFLYIRTPEELEKEIYPDGIEKFRCGLFLQGERIQ</sequence>
<dbReference type="EMBL" id="BLAL01000228">
    <property type="protein sequence ID" value="GES93487.1"/>
    <property type="molecule type" value="Genomic_DNA"/>
</dbReference>